<keyword evidence="2" id="KW-1185">Reference proteome</keyword>
<reference evidence="1" key="1">
    <citation type="submission" date="2021-06" db="EMBL/GenBank/DDBJ databases">
        <authorList>
            <person name="Kallberg Y."/>
            <person name="Tangrot J."/>
            <person name="Rosling A."/>
        </authorList>
    </citation>
    <scope>NUCLEOTIDE SEQUENCE</scope>
    <source>
        <strain evidence="1">CL356</strain>
    </source>
</reference>
<dbReference type="EMBL" id="CAJVPT010001613">
    <property type="protein sequence ID" value="CAG8466092.1"/>
    <property type="molecule type" value="Genomic_DNA"/>
</dbReference>
<protein>
    <submittedName>
        <fullName evidence="1">4790_t:CDS:1</fullName>
    </submittedName>
</protein>
<comment type="caution">
    <text evidence="1">The sequence shown here is derived from an EMBL/GenBank/DDBJ whole genome shotgun (WGS) entry which is preliminary data.</text>
</comment>
<accession>A0ACA9KCI1</accession>
<proteinExistence type="predicted"/>
<sequence>MHAEPFPNNIPAYQKGQTEESSQLVHNNEVVESVTLTCEAFSVVSENTNMEVAITRLPRKEWRKFKKKQRKKMARIESAKLREQQEFDRDTKEINETDEAEERKRNAERILWEVRERQIDQANAEKRKKQDEEERRKKIIQENWEKTVKNIRTQKIPKANLTFNEISEGQSNTLGTSIPYSTISSHEELTTKSDYGTEKDQVNCPFYLKTGACRFGDSCGRHHSYPDKSATILIKNMYEGMPVQLADEDNDDNLEFDEIEAERHYNEFFEDVHSEFSQYGTIIQFKDALRDPHPNLMAKNIGIVTDRNCGQALILDPLGDMKKTVADKIAFANIRVRIANTNEVQI</sequence>
<evidence type="ECO:0000313" key="2">
    <source>
        <dbReference type="Proteomes" id="UP000789525"/>
    </source>
</evidence>
<dbReference type="Proteomes" id="UP000789525">
    <property type="component" value="Unassembled WGS sequence"/>
</dbReference>
<evidence type="ECO:0000313" key="1">
    <source>
        <dbReference type="EMBL" id="CAG8466092.1"/>
    </source>
</evidence>
<gene>
    <name evidence="1" type="ORF">ACOLOM_LOCUS1383</name>
</gene>
<organism evidence="1 2">
    <name type="scientific">Acaulospora colombiana</name>
    <dbReference type="NCBI Taxonomy" id="27376"/>
    <lineage>
        <taxon>Eukaryota</taxon>
        <taxon>Fungi</taxon>
        <taxon>Fungi incertae sedis</taxon>
        <taxon>Mucoromycota</taxon>
        <taxon>Glomeromycotina</taxon>
        <taxon>Glomeromycetes</taxon>
        <taxon>Diversisporales</taxon>
        <taxon>Acaulosporaceae</taxon>
        <taxon>Acaulospora</taxon>
    </lineage>
</organism>
<name>A0ACA9KCI1_9GLOM</name>